<protein>
    <recommendedName>
        <fullName evidence="6">RING-type domain-containing protein</fullName>
    </recommendedName>
</protein>
<dbReference type="Pfam" id="PF13639">
    <property type="entry name" value="zf-RING_2"/>
    <property type="match status" value="1"/>
</dbReference>
<gene>
    <name evidence="7" type="ORF">PVAP13_3KG023300</name>
</gene>
<name>A0A8T0ULE7_PANVG</name>
<dbReference type="SMART" id="SM00184">
    <property type="entry name" value="RING"/>
    <property type="match status" value="1"/>
</dbReference>
<dbReference type="Gene3D" id="3.30.40.10">
    <property type="entry name" value="Zinc/RING finger domain, C3HC4 (zinc finger)"/>
    <property type="match status" value="1"/>
</dbReference>
<keyword evidence="1" id="KW-0479">Metal-binding</keyword>
<evidence type="ECO:0000256" key="2">
    <source>
        <dbReference type="ARBA" id="ARBA00022771"/>
    </source>
</evidence>
<feature type="region of interest" description="Disordered" evidence="5">
    <location>
        <begin position="1"/>
        <end position="37"/>
    </location>
</feature>
<keyword evidence="8" id="KW-1185">Reference proteome</keyword>
<dbReference type="InterPro" id="IPR013083">
    <property type="entry name" value="Znf_RING/FYVE/PHD"/>
</dbReference>
<organism evidence="7 8">
    <name type="scientific">Panicum virgatum</name>
    <name type="common">Blackwell switchgrass</name>
    <dbReference type="NCBI Taxonomy" id="38727"/>
    <lineage>
        <taxon>Eukaryota</taxon>
        <taxon>Viridiplantae</taxon>
        <taxon>Streptophyta</taxon>
        <taxon>Embryophyta</taxon>
        <taxon>Tracheophyta</taxon>
        <taxon>Spermatophyta</taxon>
        <taxon>Magnoliopsida</taxon>
        <taxon>Liliopsida</taxon>
        <taxon>Poales</taxon>
        <taxon>Poaceae</taxon>
        <taxon>PACMAD clade</taxon>
        <taxon>Panicoideae</taxon>
        <taxon>Panicodae</taxon>
        <taxon>Paniceae</taxon>
        <taxon>Panicinae</taxon>
        <taxon>Panicum</taxon>
        <taxon>Panicum sect. Hiantes</taxon>
    </lineage>
</organism>
<evidence type="ECO:0000256" key="5">
    <source>
        <dbReference type="SAM" id="MobiDB-lite"/>
    </source>
</evidence>
<comment type="caution">
    <text evidence="7">The sequence shown here is derived from an EMBL/GenBank/DDBJ whole genome shotgun (WGS) entry which is preliminary data.</text>
</comment>
<evidence type="ECO:0000259" key="6">
    <source>
        <dbReference type="PROSITE" id="PS50089"/>
    </source>
</evidence>
<evidence type="ECO:0000256" key="4">
    <source>
        <dbReference type="PROSITE-ProRule" id="PRU00175"/>
    </source>
</evidence>
<dbReference type="PROSITE" id="PS50089">
    <property type="entry name" value="ZF_RING_2"/>
    <property type="match status" value="1"/>
</dbReference>
<dbReference type="GO" id="GO:0016567">
    <property type="term" value="P:protein ubiquitination"/>
    <property type="evidence" value="ECO:0007669"/>
    <property type="project" value="TreeGrafter"/>
</dbReference>
<dbReference type="SUPFAM" id="SSF57850">
    <property type="entry name" value="RING/U-box"/>
    <property type="match status" value="1"/>
</dbReference>
<dbReference type="GO" id="GO:0008270">
    <property type="term" value="F:zinc ion binding"/>
    <property type="evidence" value="ECO:0007669"/>
    <property type="project" value="UniProtKB-KW"/>
</dbReference>
<feature type="domain" description="RING-type" evidence="6">
    <location>
        <begin position="121"/>
        <end position="162"/>
    </location>
</feature>
<dbReference type="PANTHER" id="PTHR15710:SF194">
    <property type="entry name" value="RING_U-BOX SUPERFAMILY PROTEIN"/>
    <property type="match status" value="1"/>
</dbReference>
<proteinExistence type="predicted"/>
<evidence type="ECO:0000313" key="7">
    <source>
        <dbReference type="EMBL" id="KAG2622958.1"/>
    </source>
</evidence>
<dbReference type="Proteomes" id="UP000823388">
    <property type="component" value="Chromosome 3K"/>
</dbReference>
<evidence type="ECO:0000256" key="3">
    <source>
        <dbReference type="ARBA" id="ARBA00022833"/>
    </source>
</evidence>
<sequence length="199" mass="22410">MSSPISGRRRSRDDSLLQMDAAASAPPPPAAASDGRVATHRPPLFHARTSSLHVTRVERRPYEADAERHSRVIDAILIYDIQSSRSRSPSRNRARLAASSDAVLGLQEVGSGAGTPAAEECAVCLQDFVAEDKLRAMPCSHTFHQDCIFRWLEVNHVCPLCRHELPTQEEEEEDDEEDERGYQEDVIYQIYREMYSEET</sequence>
<evidence type="ECO:0000256" key="1">
    <source>
        <dbReference type="ARBA" id="ARBA00022723"/>
    </source>
</evidence>
<dbReference type="EMBL" id="CM029041">
    <property type="protein sequence ID" value="KAG2622958.1"/>
    <property type="molecule type" value="Genomic_DNA"/>
</dbReference>
<accession>A0A8T0ULE7</accession>
<dbReference type="GO" id="GO:0061630">
    <property type="term" value="F:ubiquitin protein ligase activity"/>
    <property type="evidence" value="ECO:0007669"/>
    <property type="project" value="TreeGrafter"/>
</dbReference>
<reference evidence="7" key="1">
    <citation type="submission" date="2020-05" db="EMBL/GenBank/DDBJ databases">
        <title>WGS assembly of Panicum virgatum.</title>
        <authorList>
            <person name="Lovell J.T."/>
            <person name="Jenkins J."/>
            <person name="Shu S."/>
            <person name="Juenger T.E."/>
            <person name="Schmutz J."/>
        </authorList>
    </citation>
    <scope>NUCLEOTIDE SEQUENCE</scope>
    <source>
        <strain evidence="7">AP13</strain>
    </source>
</reference>
<dbReference type="AlphaFoldDB" id="A0A8T0ULE7"/>
<keyword evidence="2 4" id="KW-0863">Zinc-finger</keyword>
<dbReference type="InterPro" id="IPR001841">
    <property type="entry name" value="Znf_RING"/>
</dbReference>
<keyword evidence="3" id="KW-0862">Zinc</keyword>
<evidence type="ECO:0000313" key="8">
    <source>
        <dbReference type="Proteomes" id="UP000823388"/>
    </source>
</evidence>
<dbReference type="GO" id="GO:0005737">
    <property type="term" value="C:cytoplasm"/>
    <property type="evidence" value="ECO:0007669"/>
    <property type="project" value="TreeGrafter"/>
</dbReference>
<dbReference type="PANTHER" id="PTHR15710">
    <property type="entry name" value="E3 UBIQUITIN-PROTEIN LIGASE PRAJA"/>
    <property type="match status" value="1"/>
</dbReference>